<dbReference type="Pfam" id="PF13561">
    <property type="entry name" value="adh_short_C2"/>
    <property type="match status" value="1"/>
</dbReference>
<dbReference type="Proteomes" id="UP000324832">
    <property type="component" value="Unassembled WGS sequence"/>
</dbReference>
<protein>
    <submittedName>
        <fullName evidence="1">Uncharacterized protein</fullName>
    </submittedName>
</protein>
<dbReference type="InterPro" id="IPR002347">
    <property type="entry name" value="SDR_fam"/>
</dbReference>
<accession>A0A5E4QQT3</accession>
<sequence>MAITLGKYGVRVNNVSPGPVKTDIFARAGYTVSFDEMGLKTLLDRWGEPEEIADIVTFLASDKAKDLLIIGQLHKEEIDRAIQEQECAIMLQAAIVRLKLFLIEKLSLD</sequence>
<dbReference type="Gene3D" id="3.40.50.720">
    <property type="entry name" value="NAD(P)-binding Rossmann-like Domain"/>
    <property type="match status" value="1"/>
</dbReference>
<evidence type="ECO:0000313" key="2">
    <source>
        <dbReference type="Proteomes" id="UP000324832"/>
    </source>
</evidence>
<dbReference type="CDD" id="cd05233">
    <property type="entry name" value="SDR_c"/>
    <property type="match status" value="1"/>
</dbReference>
<evidence type="ECO:0000313" key="1">
    <source>
        <dbReference type="EMBL" id="VVD00632.1"/>
    </source>
</evidence>
<reference evidence="1 2" key="1">
    <citation type="submission" date="2017-07" db="EMBL/GenBank/DDBJ databases">
        <authorList>
            <person name="Talla V."/>
            <person name="Backstrom N."/>
        </authorList>
    </citation>
    <scope>NUCLEOTIDE SEQUENCE [LARGE SCALE GENOMIC DNA]</scope>
</reference>
<dbReference type="EMBL" id="FZQP02004878">
    <property type="protein sequence ID" value="VVD00632.1"/>
    <property type="molecule type" value="Genomic_DNA"/>
</dbReference>
<organism evidence="1 2">
    <name type="scientific">Leptidea sinapis</name>
    <dbReference type="NCBI Taxonomy" id="189913"/>
    <lineage>
        <taxon>Eukaryota</taxon>
        <taxon>Metazoa</taxon>
        <taxon>Ecdysozoa</taxon>
        <taxon>Arthropoda</taxon>
        <taxon>Hexapoda</taxon>
        <taxon>Insecta</taxon>
        <taxon>Pterygota</taxon>
        <taxon>Neoptera</taxon>
        <taxon>Endopterygota</taxon>
        <taxon>Lepidoptera</taxon>
        <taxon>Glossata</taxon>
        <taxon>Ditrysia</taxon>
        <taxon>Papilionoidea</taxon>
        <taxon>Pieridae</taxon>
        <taxon>Dismorphiinae</taxon>
        <taxon>Leptidea</taxon>
    </lineage>
</organism>
<name>A0A5E4QQT3_9NEOP</name>
<dbReference type="AlphaFoldDB" id="A0A5E4QQT3"/>
<gene>
    <name evidence="1" type="ORF">LSINAPIS_LOCUS11227</name>
</gene>
<dbReference type="InterPro" id="IPR036291">
    <property type="entry name" value="NAD(P)-bd_dom_sf"/>
</dbReference>
<dbReference type="SUPFAM" id="SSF51735">
    <property type="entry name" value="NAD(P)-binding Rossmann-fold domains"/>
    <property type="match status" value="1"/>
</dbReference>
<keyword evidence="2" id="KW-1185">Reference proteome</keyword>
<proteinExistence type="predicted"/>